<dbReference type="InterPro" id="IPR058532">
    <property type="entry name" value="YjbR/MT2646/Rv2570-like"/>
</dbReference>
<dbReference type="InterPro" id="IPR038056">
    <property type="entry name" value="YjbR-like_sf"/>
</dbReference>
<dbReference type="EMBL" id="BSOY01000037">
    <property type="protein sequence ID" value="GLS01786.1"/>
    <property type="molecule type" value="Genomic_DNA"/>
</dbReference>
<organism evidence="1 2">
    <name type="scientific">Brevundimonas denitrificans</name>
    <dbReference type="NCBI Taxonomy" id="1443434"/>
    <lineage>
        <taxon>Bacteria</taxon>
        <taxon>Pseudomonadati</taxon>
        <taxon>Pseudomonadota</taxon>
        <taxon>Alphaproteobacteria</taxon>
        <taxon>Caulobacterales</taxon>
        <taxon>Caulobacteraceae</taxon>
        <taxon>Brevundimonas</taxon>
    </lineage>
</organism>
<evidence type="ECO:0000313" key="2">
    <source>
        <dbReference type="Proteomes" id="UP001156921"/>
    </source>
</evidence>
<protein>
    <recommendedName>
        <fullName evidence="3">MmcQ/YjbR family DNA-binding protein</fullName>
    </recommendedName>
</protein>
<dbReference type="Pfam" id="PF04237">
    <property type="entry name" value="YjbR"/>
    <property type="match status" value="1"/>
</dbReference>
<accession>A0ABQ6BKI0</accession>
<comment type="caution">
    <text evidence="1">The sequence shown here is derived from an EMBL/GenBank/DDBJ whole genome shotgun (WGS) entry which is preliminary data.</text>
</comment>
<evidence type="ECO:0000313" key="1">
    <source>
        <dbReference type="EMBL" id="GLS01786.1"/>
    </source>
</evidence>
<reference evidence="2" key="1">
    <citation type="journal article" date="2019" name="Int. J. Syst. Evol. Microbiol.">
        <title>The Global Catalogue of Microorganisms (GCM) 10K type strain sequencing project: providing services to taxonomists for standard genome sequencing and annotation.</title>
        <authorList>
            <consortium name="The Broad Institute Genomics Platform"/>
            <consortium name="The Broad Institute Genome Sequencing Center for Infectious Disease"/>
            <person name="Wu L."/>
            <person name="Ma J."/>
        </authorList>
    </citation>
    <scope>NUCLEOTIDE SEQUENCE [LARGE SCALE GENOMIC DNA]</scope>
    <source>
        <strain evidence="2">NBRC 110107</strain>
    </source>
</reference>
<gene>
    <name evidence="1" type="ORF">GCM10007859_18020</name>
</gene>
<sequence length="109" mass="11589">MTLDDFTRVALSLPEAVGGAHMGRTDFRVGKRIFASLHPDRDAGMVLLKPDEQAMLVEAEPAIFAPVPGGWGKSGATLVFVAGADEATLRDALIRAWRHRAPPSAIAAL</sequence>
<dbReference type="SUPFAM" id="SSF142906">
    <property type="entry name" value="YjbR-like"/>
    <property type="match status" value="1"/>
</dbReference>
<proteinExistence type="predicted"/>
<dbReference type="Proteomes" id="UP001156921">
    <property type="component" value="Unassembled WGS sequence"/>
</dbReference>
<evidence type="ECO:0008006" key="3">
    <source>
        <dbReference type="Google" id="ProtNLM"/>
    </source>
</evidence>
<name>A0ABQ6BKI0_9CAUL</name>
<dbReference type="RefSeq" id="WP_284222646.1">
    <property type="nucleotide sequence ID" value="NZ_BSOY01000037.1"/>
</dbReference>
<keyword evidence="2" id="KW-1185">Reference proteome</keyword>